<dbReference type="InParanoid" id="A0A140LAF7"/>
<evidence type="ECO:0000256" key="2">
    <source>
        <dbReference type="ARBA" id="ARBA00023125"/>
    </source>
</evidence>
<dbReference type="SUPFAM" id="SSF46785">
    <property type="entry name" value="Winged helix' DNA-binding domain"/>
    <property type="match status" value="1"/>
</dbReference>
<reference evidence="5 6" key="1">
    <citation type="submission" date="2015-12" db="EMBL/GenBank/DDBJ databases">
        <title>Draft genome sequnece of Fervidicola ferrireducens strain Y170.</title>
        <authorList>
            <person name="Patel B.K."/>
        </authorList>
    </citation>
    <scope>NUCLEOTIDE SEQUENCE [LARGE SCALE GENOMIC DNA]</scope>
    <source>
        <strain evidence="5 6">Y170</strain>
    </source>
</reference>
<dbReference type="Gene3D" id="3.40.1410.10">
    <property type="entry name" value="Chorismate lyase-like"/>
    <property type="match status" value="1"/>
</dbReference>
<comment type="caution">
    <text evidence="5">The sequence shown here is derived from an EMBL/GenBank/DDBJ whole genome shotgun (WGS) entry which is preliminary data.</text>
</comment>
<dbReference type="InterPro" id="IPR036388">
    <property type="entry name" value="WH-like_DNA-bd_sf"/>
</dbReference>
<keyword evidence="3" id="KW-0804">Transcription</keyword>
<evidence type="ECO:0000259" key="4">
    <source>
        <dbReference type="PROSITE" id="PS50949"/>
    </source>
</evidence>
<dbReference type="PRINTS" id="PR00035">
    <property type="entry name" value="HTHGNTR"/>
</dbReference>
<dbReference type="GO" id="GO:0045892">
    <property type="term" value="P:negative regulation of DNA-templated transcription"/>
    <property type="evidence" value="ECO:0007669"/>
    <property type="project" value="TreeGrafter"/>
</dbReference>
<proteinExistence type="predicted"/>
<evidence type="ECO:0000313" key="6">
    <source>
        <dbReference type="Proteomes" id="UP000070427"/>
    </source>
</evidence>
<protein>
    <submittedName>
        <fullName evidence="5">HTH-type transcriptional repressor YvoA</fullName>
    </submittedName>
</protein>
<evidence type="ECO:0000313" key="5">
    <source>
        <dbReference type="EMBL" id="KXG77532.1"/>
    </source>
</evidence>
<dbReference type="PANTHER" id="PTHR44846:SF17">
    <property type="entry name" value="GNTR-FAMILY TRANSCRIPTIONAL REGULATOR"/>
    <property type="match status" value="1"/>
</dbReference>
<dbReference type="GO" id="GO:0003677">
    <property type="term" value="F:DNA binding"/>
    <property type="evidence" value="ECO:0007669"/>
    <property type="project" value="UniProtKB-KW"/>
</dbReference>
<dbReference type="InterPro" id="IPR000524">
    <property type="entry name" value="Tscrpt_reg_HTH_GntR"/>
</dbReference>
<dbReference type="InterPro" id="IPR050679">
    <property type="entry name" value="Bact_HTH_transcr_reg"/>
</dbReference>
<dbReference type="PATRIC" id="fig|520764.3.peg.1120"/>
<keyword evidence="1" id="KW-0805">Transcription regulation</keyword>
<dbReference type="OrthoDB" id="457376at2"/>
<dbReference type="STRING" id="520764.AN618_10840"/>
<keyword evidence="6" id="KW-1185">Reference proteome</keyword>
<dbReference type="SUPFAM" id="SSF64288">
    <property type="entry name" value="Chorismate lyase-like"/>
    <property type="match status" value="1"/>
</dbReference>
<dbReference type="InterPro" id="IPR011663">
    <property type="entry name" value="UTRA"/>
</dbReference>
<name>A0A140LAF7_9FIRM</name>
<dbReference type="SMART" id="SM00345">
    <property type="entry name" value="HTH_GNTR"/>
    <property type="match status" value="1"/>
</dbReference>
<dbReference type="PANTHER" id="PTHR44846">
    <property type="entry name" value="MANNOSYL-D-GLYCERATE TRANSPORT/METABOLISM SYSTEM REPRESSOR MNGR-RELATED"/>
    <property type="match status" value="1"/>
</dbReference>
<dbReference type="Pfam" id="PF07702">
    <property type="entry name" value="UTRA"/>
    <property type="match status" value="1"/>
</dbReference>
<dbReference type="CDD" id="cd07377">
    <property type="entry name" value="WHTH_GntR"/>
    <property type="match status" value="1"/>
</dbReference>
<dbReference type="EMBL" id="LOED01000010">
    <property type="protein sequence ID" value="KXG77532.1"/>
    <property type="molecule type" value="Genomic_DNA"/>
</dbReference>
<dbReference type="AlphaFoldDB" id="A0A140LAF7"/>
<organism evidence="5 6">
    <name type="scientific">Fervidicola ferrireducens</name>
    <dbReference type="NCBI Taxonomy" id="520764"/>
    <lineage>
        <taxon>Bacteria</taxon>
        <taxon>Bacillati</taxon>
        <taxon>Bacillota</taxon>
        <taxon>Clostridia</taxon>
        <taxon>Thermosediminibacterales</taxon>
        <taxon>Thermosediminibacteraceae</taxon>
        <taxon>Fervidicola</taxon>
    </lineage>
</organism>
<dbReference type="InterPro" id="IPR028978">
    <property type="entry name" value="Chorismate_lyase_/UTRA_dom_sf"/>
</dbReference>
<dbReference type="Gene3D" id="1.10.10.10">
    <property type="entry name" value="Winged helix-like DNA-binding domain superfamily/Winged helix DNA-binding domain"/>
    <property type="match status" value="1"/>
</dbReference>
<dbReference type="Proteomes" id="UP000070427">
    <property type="component" value="Unassembled WGS sequence"/>
</dbReference>
<feature type="domain" description="HTH gntR-type" evidence="4">
    <location>
        <begin position="7"/>
        <end position="75"/>
    </location>
</feature>
<dbReference type="SMART" id="SM00866">
    <property type="entry name" value="UTRA"/>
    <property type="match status" value="1"/>
</dbReference>
<dbReference type="Pfam" id="PF00392">
    <property type="entry name" value="GntR"/>
    <property type="match status" value="1"/>
</dbReference>
<dbReference type="FunCoup" id="A0A140LAF7">
    <property type="interactions" value="4"/>
</dbReference>
<accession>A0A140LAF7</accession>
<evidence type="ECO:0000256" key="3">
    <source>
        <dbReference type="ARBA" id="ARBA00023163"/>
    </source>
</evidence>
<gene>
    <name evidence="5" type="primary">yvoA_1</name>
    <name evidence="5" type="ORF">AN618_10840</name>
</gene>
<dbReference type="GO" id="GO:0003700">
    <property type="term" value="F:DNA-binding transcription factor activity"/>
    <property type="evidence" value="ECO:0007669"/>
    <property type="project" value="InterPro"/>
</dbReference>
<evidence type="ECO:0000256" key="1">
    <source>
        <dbReference type="ARBA" id="ARBA00023015"/>
    </source>
</evidence>
<dbReference type="InterPro" id="IPR036390">
    <property type="entry name" value="WH_DNA-bd_sf"/>
</dbReference>
<keyword evidence="2" id="KW-0238">DNA-binding</keyword>
<dbReference type="RefSeq" id="WP_066352958.1">
    <property type="nucleotide sequence ID" value="NZ_LOED01000010.1"/>
</dbReference>
<dbReference type="PROSITE" id="PS50949">
    <property type="entry name" value="HTH_GNTR"/>
    <property type="match status" value="1"/>
</dbReference>
<sequence>MEDKCVPTRYEIAVKKIKEMILNGELKEGEKLPSEIEFSRTLGVSRATLREAFRILEDEGLIKRYHGVGTFVSKIPFIKSGMEELASITKLIERQGMKPGTTDVVIKKVRPSEKEAAMMGISQEEEIYRVERVRTADGVPVLFCIDRIPARFVKGEFKLEKESLFDYLQEDLGIYISYAVSDILPVEAKVAGVHKKLNMKSRSAVVLLLEQLHYDENDNPIFYSSNFFSPEKFRFYIVRRRK</sequence>